<dbReference type="PRINTS" id="PR00926">
    <property type="entry name" value="MITOCARRIER"/>
</dbReference>
<evidence type="ECO:0000256" key="1">
    <source>
        <dbReference type="ARBA" id="ARBA00002238"/>
    </source>
</evidence>
<comment type="subcellular location">
    <subcellularLocation>
        <location evidence="2">Mitochondrion inner membrane</location>
        <topology evidence="2">Multi-pass membrane protein</topology>
    </subcellularLocation>
</comment>
<reference evidence="15 16" key="1">
    <citation type="submission" date="2016-12" db="EMBL/GenBank/DDBJ databases">
        <title>The genomes of Aspergillus section Nigri reveals drivers in fungal speciation.</title>
        <authorList>
            <consortium name="DOE Joint Genome Institute"/>
            <person name="Vesth T.C."/>
            <person name="Nybo J."/>
            <person name="Theobald S."/>
            <person name="Brandl J."/>
            <person name="Frisvad J.C."/>
            <person name="Nielsen K.F."/>
            <person name="Lyhne E.K."/>
            <person name="Kogle M.E."/>
            <person name="Kuo A."/>
            <person name="Riley R."/>
            <person name="Clum A."/>
            <person name="Nolan M."/>
            <person name="Lipzen A."/>
            <person name="Salamov A."/>
            <person name="Henrissat B."/>
            <person name="Wiebenga A."/>
            <person name="De Vries R.P."/>
            <person name="Grigoriev I.V."/>
            <person name="Mortensen U.H."/>
            <person name="Andersen M.R."/>
            <person name="Baker S.E."/>
        </authorList>
    </citation>
    <scope>NUCLEOTIDE SEQUENCE [LARGE SCALE GENOMIC DNA]</scope>
    <source>
        <strain evidence="15 16">IBT 23096</strain>
    </source>
</reference>
<name>A0A2I2G1D7_9EURO</name>
<evidence type="ECO:0000256" key="6">
    <source>
        <dbReference type="ARBA" id="ARBA00022692"/>
    </source>
</evidence>
<evidence type="ECO:0000256" key="3">
    <source>
        <dbReference type="ARBA" id="ARBA00006375"/>
    </source>
</evidence>
<dbReference type="InterPro" id="IPR002167">
    <property type="entry name" value="GDC-like"/>
</dbReference>
<protein>
    <recommendedName>
        <fullName evidence="4">Mitochondrial thiamine pyrophosphate carrier 1</fullName>
    </recommendedName>
</protein>
<comment type="function">
    <text evidence="1">Mitochondrial transporter that mediates uptake of thiamine pyrophosphate (ThPP) into mitochondria.</text>
</comment>
<dbReference type="VEuPathDB" id="FungiDB:P170DRAFT_448486"/>
<evidence type="ECO:0000256" key="7">
    <source>
        <dbReference type="ARBA" id="ARBA00022737"/>
    </source>
</evidence>
<dbReference type="RefSeq" id="XP_024701990.1">
    <property type="nucleotide sequence ID" value="XM_024850966.1"/>
</dbReference>
<dbReference type="EMBL" id="MSFO01000006">
    <property type="protein sequence ID" value="PLB46688.1"/>
    <property type="molecule type" value="Genomic_DNA"/>
</dbReference>
<feature type="transmembrane region" description="Helical" evidence="14">
    <location>
        <begin position="289"/>
        <end position="312"/>
    </location>
</feature>
<evidence type="ECO:0000256" key="11">
    <source>
        <dbReference type="ARBA" id="ARBA00023136"/>
    </source>
</evidence>
<dbReference type="PRINTS" id="PR00928">
    <property type="entry name" value="GRAVESDC"/>
</dbReference>
<organism evidence="15 16">
    <name type="scientific">Aspergillus steynii IBT 23096</name>
    <dbReference type="NCBI Taxonomy" id="1392250"/>
    <lineage>
        <taxon>Eukaryota</taxon>
        <taxon>Fungi</taxon>
        <taxon>Dikarya</taxon>
        <taxon>Ascomycota</taxon>
        <taxon>Pezizomycotina</taxon>
        <taxon>Eurotiomycetes</taxon>
        <taxon>Eurotiomycetidae</taxon>
        <taxon>Eurotiales</taxon>
        <taxon>Aspergillaceae</taxon>
        <taxon>Aspergillus</taxon>
        <taxon>Aspergillus subgen. Circumdati</taxon>
    </lineage>
</organism>
<evidence type="ECO:0000256" key="9">
    <source>
        <dbReference type="ARBA" id="ARBA00022989"/>
    </source>
</evidence>
<sequence>MRQDDRSAERNSISQMWRKGLAGGLAGCTARTVVAPLERVKILFQTAHPGFVHHTTSRLAVLDALRTIQTSCGTQALFQGHSLTLLRTFPDAAINFLAYEQLRSALITAPDEDTPSRLFISGSLAGAISMSCTYPLELIRVNLAFQSRPTSLVVIWNHIYRDGGLRTSAVANFYRGYTPTLLATLPYAGMSFFAHDLIGDWFRSPFLASYTSLLPAEHMPSRLTKRIQLTAPAELLSGALAGMVAQTVSYPLEVIRRRMQVSGMNGGHISQAGIADTARTILVERGIRGFYVGLTIGYIKVVPMVATSFFVYDRLKWYLGVY</sequence>
<dbReference type="SUPFAM" id="SSF103506">
    <property type="entry name" value="Mitochondrial carrier"/>
    <property type="match status" value="1"/>
</dbReference>
<feature type="repeat" description="Solcar" evidence="12">
    <location>
        <begin position="113"/>
        <end position="201"/>
    </location>
</feature>
<comment type="caution">
    <text evidence="15">The sequence shown here is derived from an EMBL/GenBank/DDBJ whole genome shotgun (WGS) entry which is preliminary data.</text>
</comment>
<evidence type="ECO:0000256" key="13">
    <source>
        <dbReference type="RuleBase" id="RU000488"/>
    </source>
</evidence>
<evidence type="ECO:0000256" key="8">
    <source>
        <dbReference type="ARBA" id="ARBA00022792"/>
    </source>
</evidence>
<dbReference type="GO" id="GO:0005743">
    <property type="term" value="C:mitochondrial inner membrane"/>
    <property type="evidence" value="ECO:0007669"/>
    <property type="project" value="UniProtKB-SubCell"/>
</dbReference>
<dbReference type="Gene3D" id="1.50.40.10">
    <property type="entry name" value="Mitochondrial carrier domain"/>
    <property type="match status" value="1"/>
</dbReference>
<evidence type="ECO:0000256" key="5">
    <source>
        <dbReference type="ARBA" id="ARBA00022448"/>
    </source>
</evidence>
<evidence type="ECO:0000256" key="10">
    <source>
        <dbReference type="ARBA" id="ARBA00023128"/>
    </source>
</evidence>
<keyword evidence="6 12" id="KW-0812">Transmembrane</keyword>
<dbReference type="STRING" id="1392250.A0A2I2G1D7"/>
<evidence type="ECO:0000256" key="4">
    <source>
        <dbReference type="ARBA" id="ARBA00021935"/>
    </source>
</evidence>
<dbReference type="GO" id="GO:0055085">
    <property type="term" value="P:transmembrane transport"/>
    <property type="evidence" value="ECO:0007669"/>
    <property type="project" value="InterPro"/>
</dbReference>
<dbReference type="PROSITE" id="PS50920">
    <property type="entry name" value="SOLCAR"/>
    <property type="match status" value="3"/>
</dbReference>
<keyword evidence="10" id="KW-0496">Mitochondrion</keyword>
<keyword evidence="5 13" id="KW-0813">Transport</keyword>
<dbReference type="InterPro" id="IPR023395">
    <property type="entry name" value="MCP_dom_sf"/>
</dbReference>
<evidence type="ECO:0000313" key="15">
    <source>
        <dbReference type="EMBL" id="PLB46688.1"/>
    </source>
</evidence>
<dbReference type="InterPro" id="IPR018108">
    <property type="entry name" value="MCP_transmembrane"/>
</dbReference>
<dbReference type="InterPro" id="IPR002067">
    <property type="entry name" value="MCP"/>
</dbReference>
<dbReference type="PANTHER" id="PTHR24089">
    <property type="entry name" value="SOLUTE CARRIER FAMILY 25"/>
    <property type="match status" value="1"/>
</dbReference>
<dbReference type="OrthoDB" id="270584at2759"/>
<evidence type="ECO:0000256" key="14">
    <source>
        <dbReference type="SAM" id="Phobius"/>
    </source>
</evidence>
<dbReference type="Pfam" id="PF00153">
    <property type="entry name" value="Mito_carr"/>
    <property type="match status" value="3"/>
</dbReference>
<dbReference type="AlphaFoldDB" id="A0A2I2G1D7"/>
<feature type="repeat" description="Solcar" evidence="12">
    <location>
        <begin position="229"/>
        <end position="318"/>
    </location>
</feature>
<comment type="similarity">
    <text evidence="3 13">Belongs to the mitochondrial carrier (TC 2.A.29) family.</text>
</comment>
<keyword evidence="16" id="KW-1185">Reference proteome</keyword>
<proteinExistence type="inferred from homology"/>
<keyword evidence="11 12" id="KW-0472">Membrane</keyword>
<gene>
    <name evidence="15" type="ORF">P170DRAFT_448486</name>
</gene>
<evidence type="ECO:0000256" key="12">
    <source>
        <dbReference type="PROSITE-ProRule" id="PRU00282"/>
    </source>
</evidence>
<dbReference type="Proteomes" id="UP000234275">
    <property type="component" value="Unassembled WGS sequence"/>
</dbReference>
<evidence type="ECO:0000256" key="2">
    <source>
        <dbReference type="ARBA" id="ARBA00004448"/>
    </source>
</evidence>
<dbReference type="GeneID" id="36558665"/>
<evidence type="ECO:0000313" key="16">
    <source>
        <dbReference type="Proteomes" id="UP000234275"/>
    </source>
</evidence>
<keyword evidence="9 14" id="KW-1133">Transmembrane helix</keyword>
<feature type="repeat" description="Solcar" evidence="12">
    <location>
        <begin position="14"/>
        <end position="105"/>
    </location>
</feature>
<accession>A0A2I2G1D7</accession>
<keyword evidence="8" id="KW-0999">Mitochondrion inner membrane</keyword>
<keyword evidence="7" id="KW-0677">Repeat</keyword>